<sequence>MKRLRVDYRHIVCIVITLGFVALGVFEFFGAVGRVIEGGRDFGLSAAYYFCELFQIPHNITPTVNEFPKIPFFDWGGSTPSSPSIPIPDEWQGFTVKWSEYWQVWASGENFFSYLAFLGNLLLILSKVLLLVVPFLLLVYLLCRRILKTQNNDYDRDSVPLRIFKRISSVTYRPAKAWLLSFFVFVRDRGVYWKIWLALWLFYFNAFAIVLEFIAFYLYFVVSFDFANIYRQVYKLILDLWTGLTFFPLWVWLVGAVVALGIAARKKGYKRLRHNERRNRGFLNERGVVTIVGGVMGAGKTAFITDMALSAEVQLRDQAFEIILESDMKFPFFPWCNLENELKRAIEYHAVFSVPSCKAWLKKKLRRWQKTPCREKLFNYDYERYGLTYDDKLKVSDVWQVAEDFACAYFIYTVQSSMLLANYSIRTDNLFSDIGNFPLWNTDFFDRDSRLQDSYSRHAHILDFDMLRLGKILLQNNPNRNAFGFGVYVITEIDKERKNTPELQEVKRNTDECNQKNDLFNVLLKMSRHACVIANRVFVKVVADLQRFGSLGGDVRELGEVVTIEAQSDIVPVLPFYSPFWVFDTLFGWVFNKFANLYVRYRYNRADNSLLLYLLKSITAAMQRHDTGVRNTFGCGVLALTVENGKQDGEQLARKWYKMPKKVYANRYSTDCLSGIFEKRAEQNAVGLDDLPEYVDTRATWEELQMQHSFFQDDLNKVNVQNEQAAEPQPNAIVPTAVPETFSFGYDKSDIIGLQRK</sequence>
<accession>A0A4Q2K8S1</accession>
<feature type="transmembrane region" description="Helical" evidence="1">
    <location>
        <begin position="240"/>
        <end position="264"/>
    </location>
</feature>
<keyword evidence="3" id="KW-1185">Reference proteome</keyword>
<evidence type="ECO:0000256" key="1">
    <source>
        <dbReference type="SAM" id="Phobius"/>
    </source>
</evidence>
<keyword evidence="1" id="KW-0812">Transmembrane</keyword>
<proteinExistence type="predicted"/>
<dbReference type="EMBL" id="SDOZ01000002">
    <property type="protein sequence ID" value="RXZ60995.1"/>
    <property type="molecule type" value="Genomic_DNA"/>
</dbReference>
<name>A0A4Q2K8S1_9FIRM</name>
<gene>
    <name evidence="2" type="ORF">ESZ91_01015</name>
</gene>
<evidence type="ECO:0000313" key="2">
    <source>
        <dbReference type="EMBL" id="RXZ60995.1"/>
    </source>
</evidence>
<dbReference type="AlphaFoldDB" id="A0A4Q2K8S1"/>
<evidence type="ECO:0000313" key="3">
    <source>
        <dbReference type="Proteomes" id="UP000291269"/>
    </source>
</evidence>
<feature type="transmembrane region" description="Helical" evidence="1">
    <location>
        <begin position="12"/>
        <end position="36"/>
    </location>
</feature>
<feature type="transmembrane region" description="Helical" evidence="1">
    <location>
        <begin position="195"/>
        <end position="220"/>
    </location>
</feature>
<keyword evidence="1" id="KW-0472">Membrane</keyword>
<feature type="transmembrane region" description="Helical" evidence="1">
    <location>
        <begin position="111"/>
        <end position="142"/>
    </location>
</feature>
<reference evidence="2 3" key="1">
    <citation type="journal article" date="2019" name="Gut">
        <title>Antibiotics-induced monodominance of a novel gut bacterial order.</title>
        <authorList>
            <person name="Hildebrand F."/>
            <person name="Moitinho-Silva L."/>
            <person name="Blasche S."/>
            <person name="Jahn M.T."/>
            <person name="Gossmann T.I."/>
            <person name="Heuerta-Cepas J."/>
            <person name="Hercog R."/>
            <person name="Luetge M."/>
            <person name="Bahram M."/>
            <person name="Pryszlak A."/>
            <person name="Alves R.J."/>
            <person name="Waszak S.M."/>
            <person name="Zhu A."/>
            <person name="Ye L."/>
            <person name="Costea P.I."/>
            <person name="Aalvink S."/>
            <person name="Belzer C."/>
            <person name="Forslund S.K."/>
            <person name="Sunagawa S."/>
            <person name="Hentschel U."/>
            <person name="Merten C."/>
            <person name="Patil K.R."/>
            <person name="Benes V."/>
            <person name="Bork P."/>
        </authorList>
    </citation>
    <scope>NUCLEOTIDE SEQUENCE [LARGE SCALE GENOMIC DNA]</scope>
    <source>
        <strain evidence="2 3">HDS1380</strain>
    </source>
</reference>
<protein>
    <submittedName>
        <fullName evidence="2">Uncharacterized protein</fullName>
    </submittedName>
</protein>
<dbReference type="Proteomes" id="UP000291269">
    <property type="component" value="Unassembled WGS sequence"/>
</dbReference>
<organism evidence="2 3">
    <name type="scientific">Candidatus Borkfalkia ceftriaxoniphila</name>
    <dbReference type="NCBI Taxonomy" id="2508949"/>
    <lineage>
        <taxon>Bacteria</taxon>
        <taxon>Bacillati</taxon>
        <taxon>Bacillota</taxon>
        <taxon>Clostridia</taxon>
        <taxon>Christensenellales</taxon>
        <taxon>Christensenellaceae</taxon>
        <taxon>Candidatus Borkfalkia</taxon>
    </lineage>
</organism>
<keyword evidence="1" id="KW-1133">Transmembrane helix</keyword>
<dbReference type="RefSeq" id="WP_129223227.1">
    <property type="nucleotide sequence ID" value="NZ_SDOZ01000002.1"/>
</dbReference>
<comment type="caution">
    <text evidence="2">The sequence shown here is derived from an EMBL/GenBank/DDBJ whole genome shotgun (WGS) entry which is preliminary data.</text>
</comment>